<dbReference type="PANTHER" id="PTHR48111:SF1">
    <property type="entry name" value="TWO-COMPONENT RESPONSE REGULATOR ORR33"/>
    <property type="match status" value="1"/>
</dbReference>
<dbReference type="Gene3D" id="3.40.50.2300">
    <property type="match status" value="1"/>
</dbReference>
<dbReference type="KEGG" id="marq:MARGE09_P0646"/>
<gene>
    <name evidence="8" type="ORF">MARGE09_P0646</name>
</gene>
<dbReference type="GO" id="GO:0000156">
    <property type="term" value="F:phosphorelay response regulator activity"/>
    <property type="evidence" value="ECO:0007669"/>
    <property type="project" value="TreeGrafter"/>
</dbReference>
<keyword evidence="1 6" id="KW-0597">Phosphoprotein</keyword>
<dbReference type="GO" id="GO:0005829">
    <property type="term" value="C:cytosol"/>
    <property type="evidence" value="ECO:0007669"/>
    <property type="project" value="TreeGrafter"/>
</dbReference>
<dbReference type="GO" id="GO:0000976">
    <property type="term" value="F:transcription cis-regulatory region binding"/>
    <property type="evidence" value="ECO:0007669"/>
    <property type="project" value="TreeGrafter"/>
</dbReference>
<evidence type="ECO:0000256" key="2">
    <source>
        <dbReference type="ARBA" id="ARBA00023012"/>
    </source>
</evidence>
<keyword evidence="3" id="KW-0805">Transcription regulation</keyword>
<dbReference type="GO" id="GO:0006355">
    <property type="term" value="P:regulation of DNA-templated transcription"/>
    <property type="evidence" value="ECO:0007669"/>
    <property type="project" value="TreeGrafter"/>
</dbReference>
<evidence type="ECO:0000313" key="9">
    <source>
        <dbReference type="Proteomes" id="UP001320119"/>
    </source>
</evidence>
<feature type="modified residue" description="4-aspartylphosphate" evidence="6">
    <location>
        <position position="51"/>
    </location>
</feature>
<dbReference type="PANTHER" id="PTHR48111">
    <property type="entry name" value="REGULATOR OF RPOS"/>
    <property type="match status" value="1"/>
</dbReference>
<keyword evidence="4" id="KW-0238">DNA-binding</keyword>
<name>A0AAN1WF50_9GAMM</name>
<dbReference type="EMBL" id="AP023086">
    <property type="protein sequence ID" value="BCD96446.1"/>
    <property type="molecule type" value="Genomic_DNA"/>
</dbReference>
<proteinExistence type="predicted"/>
<evidence type="ECO:0000256" key="3">
    <source>
        <dbReference type="ARBA" id="ARBA00023015"/>
    </source>
</evidence>
<evidence type="ECO:0000256" key="1">
    <source>
        <dbReference type="ARBA" id="ARBA00022553"/>
    </source>
</evidence>
<protein>
    <recommendedName>
        <fullName evidence="7">Response regulatory domain-containing protein</fullName>
    </recommendedName>
</protein>
<keyword evidence="9" id="KW-1185">Reference proteome</keyword>
<keyword evidence="2" id="KW-0902">Two-component regulatory system</keyword>
<organism evidence="8 9">
    <name type="scientific">Marinagarivorans cellulosilyticus</name>
    <dbReference type="NCBI Taxonomy" id="2721545"/>
    <lineage>
        <taxon>Bacteria</taxon>
        <taxon>Pseudomonadati</taxon>
        <taxon>Pseudomonadota</taxon>
        <taxon>Gammaproteobacteria</taxon>
        <taxon>Cellvibrionales</taxon>
        <taxon>Cellvibrionaceae</taxon>
        <taxon>Marinagarivorans</taxon>
    </lineage>
</organism>
<dbReference type="SMART" id="SM00448">
    <property type="entry name" value="REC"/>
    <property type="match status" value="1"/>
</dbReference>
<dbReference type="Pfam" id="PF00072">
    <property type="entry name" value="Response_reg"/>
    <property type="match status" value="1"/>
</dbReference>
<dbReference type="RefSeq" id="WP_236985945.1">
    <property type="nucleotide sequence ID" value="NZ_AP023086.1"/>
</dbReference>
<reference evidence="8 9" key="1">
    <citation type="journal article" date="2022" name="IScience">
        <title>An ultrasensitive nanofiber-based assay for enzymatic hydrolysis and deep-sea microbial degradation of cellulose.</title>
        <authorList>
            <person name="Tsudome M."/>
            <person name="Tachioka M."/>
            <person name="Miyazaki M."/>
            <person name="Uchimura K."/>
            <person name="Tsuda M."/>
            <person name="Takaki Y."/>
            <person name="Deguchi S."/>
        </authorList>
    </citation>
    <scope>NUCLEOTIDE SEQUENCE [LARGE SCALE GENOMIC DNA]</scope>
    <source>
        <strain evidence="8 9">GE09</strain>
    </source>
</reference>
<evidence type="ECO:0000313" key="8">
    <source>
        <dbReference type="EMBL" id="BCD96446.1"/>
    </source>
</evidence>
<evidence type="ECO:0000259" key="7">
    <source>
        <dbReference type="PROSITE" id="PS50110"/>
    </source>
</evidence>
<dbReference type="GO" id="GO:0032993">
    <property type="term" value="C:protein-DNA complex"/>
    <property type="evidence" value="ECO:0007669"/>
    <property type="project" value="TreeGrafter"/>
</dbReference>
<dbReference type="InterPro" id="IPR001789">
    <property type="entry name" value="Sig_transdc_resp-reg_receiver"/>
</dbReference>
<evidence type="ECO:0000256" key="6">
    <source>
        <dbReference type="PROSITE-ProRule" id="PRU00169"/>
    </source>
</evidence>
<evidence type="ECO:0000256" key="5">
    <source>
        <dbReference type="ARBA" id="ARBA00023163"/>
    </source>
</evidence>
<dbReference type="SUPFAM" id="SSF52172">
    <property type="entry name" value="CheY-like"/>
    <property type="match status" value="1"/>
</dbReference>
<dbReference type="InterPro" id="IPR011006">
    <property type="entry name" value="CheY-like_superfamily"/>
</dbReference>
<dbReference type="AlphaFoldDB" id="A0AAN1WF50"/>
<dbReference type="Proteomes" id="UP001320119">
    <property type="component" value="Chromosome"/>
</dbReference>
<accession>A0AAN1WF50</accession>
<dbReference type="PROSITE" id="PS50110">
    <property type="entry name" value="RESPONSE_REGULATORY"/>
    <property type="match status" value="1"/>
</dbReference>
<sequence length="399" mass="44845">MNRVLIIDDDRFTQNVLRKYLCKTYDTRTADNGAMGIKVANSWPPDIILLDVEMPGQNGYEVCDELKRQETTSNIPVVFLSGKSSVRERMLGFEVGADDYLTKPCEPEFLQQKLTKITDAYLKRATLVRSAEQAEKTAMEAMSTSFELGKAVRFVEQSYNVRNYDELAQALTSVVTDLGLNCAAMFTCCDGQRFYGDQQRPISPIEEDLLHMMHSEQRFVDFGCRTLINYPQVALLIKNMPLEDRTRYGRIKDTLPFVLGACDAKVRILDAENALKTQSEHLSRSASGLEKLLKQVSATVTTNQNNVRAIMLNLTTELSTQLHKMGLEGDQEDYVLKQIDIAANRLHEEANSVDSVEHALNTMVKLLQILSAEQTRIIEENLASANAAPAEATQDIELF</sequence>
<dbReference type="InterPro" id="IPR039420">
    <property type="entry name" value="WalR-like"/>
</dbReference>
<feature type="domain" description="Response regulatory" evidence="7">
    <location>
        <begin position="3"/>
        <end position="118"/>
    </location>
</feature>
<evidence type="ECO:0000256" key="4">
    <source>
        <dbReference type="ARBA" id="ARBA00023125"/>
    </source>
</evidence>
<keyword evidence="5" id="KW-0804">Transcription</keyword>
<dbReference type="CDD" id="cd17574">
    <property type="entry name" value="REC_OmpR"/>
    <property type="match status" value="1"/>
</dbReference>